<protein>
    <submittedName>
        <fullName evidence="2">Uncharacterized protein</fullName>
    </submittedName>
</protein>
<feature type="compositionally biased region" description="Polar residues" evidence="1">
    <location>
        <begin position="337"/>
        <end position="346"/>
    </location>
</feature>
<gene>
    <name evidence="2" type="ORF">BT63DRAFT_427566</name>
</gene>
<evidence type="ECO:0000256" key="1">
    <source>
        <dbReference type="SAM" id="MobiDB-lite"/>
    </source>
</evidence>
<feature type="compositionally biased region" description="Low complexity" evidence="1">
    <location>
        <begin position="62"/>
        <end position="78"/>
    </location>
</feature>
<feature type="compositionally biased region" description="Low complexity" evidence="1">
    <location>
        <begin position="232"/>
        <end position="245"/>
    </location>
</feature>
<dbReference type="AlphaFoldDB" id="A0A6A6U4U8"/>
<feature type="region of interest" description="Disordered" evidence="1">
    <location>
        <begin position="1"/>
        <end position="154"/>
    </location>
</feature>
<proteinExistence type="predicted"/>
<evidence type="ECO:0000313" key="3">
    <source>
        <dbReference type="Proteomes" id="UP000799302"/>
    </source>
</evidence>
<feature type="region of interest" description="Disordered" evidence="1">
    <location>
        <begin position="198"/>
        <end position="278"/>
    </location>
</feature>
<keyword evidence="3" id="KW-1185">Reference proteome</keyword>
<dbReference type="PANTHER" id="PTHR39610:SF2">
    <property type="entry name" value="BZIP DOMAIN-CONTAINING PROTEIN"/>
    <property type="match status" value="1"/>
</dbReference>
<organism evidence="2 3">
    <name type="scientific">Microthyrium microscopicum</name>
    <dbReference type="NCBI Taxonomy" id="703497"/>
    <lineage>
        <taxon>Eukaryota</taxon>
        <taxon>Fungi</taxon>
        <taxon>Dikarya</taxon>
        <taxon>Ascomycota</taxon>
        <taxon>Pezizomycotina</taxon>
        <taxon>Dothideomycetes</taxon>
        <taxon>Dothideomycetes incertae sedis</taxon>
        <taxon>Microthyriales</taxon>
        <taxon>Microthyriaceae</taxon>
        <taxon>Microthyrium</taxon>
    </lineage>
</organism>
<reference evidence="2" key="1">
    <citation type="journal article" date="2020" name="Stud. Mycol.">
        <title>101 Dothideomycetes genomes: a test case for predicting lifestyles and emergence of pathogens.</title>
        <authorList>
            <person name="Haridas S."/>
            <person name="Albert R."/>
            <person name="Binder M."/>
            <person name="Bloem J."/>
            <person name="Labutti K."/>
            <person name="Salamov A."/>
            <person name="Andreopoulos B."/>
            <person name="Baker S."/>
            <person name="Barry K."/>
            <person name="Bills G."/>
            <person name="Bluhm B."/>
            <person name="Cannon C."/>
            <person name="Castanera R."/>
            <person name="Culley D."/>
            <person name="Daum C."/>
            <person name="Ezra D."/>
            <person name="Gonzalez J."/>
            <person name="Henrissat B."/>
            <person name="Kuo A."/>
            <person name="Liang C."/>
            <person name="Lipzen A."/>
            <person name="Lutzoni F."/>
            <person name="Magnuson J."/>
            <person name="Mondo S."/>
            <person name="Nolan M."/>
            <person name="Ohm R."/>
            <person name="Pangilinan J."/>
            <person name="Park H.-J."/>
            <person name="Ramirez L."/>
            <person name="Alfaro M."/>
            <person name="Sun H."/>
            <person name="Tritt A."/>
            <person name="Yoshinaga Y."/>
            <person name="Zwiers L.-H."/>
            <person name="Turgeon B."/>
            <person name="Goodwin S."/>
            <person name="Spatafora J."/>
            <person name="Crous P."/>
            <person name="Grigoriev I."/>
        </authorList>
    </citation>
    <scope>NUCLEOTIDE SEQUENCE</scope>
    <source>
        <strain evidence="2">CBS 115976</strain>
    </source>
</reference>
<sequence>MPPDINSFSSAQNSSDNHQQPIQSSPGLPIRGRMSDSIRHTSPGNPLRRGSGTTTPPAHQHSPTASSLAAAATLNSSLQNDERNPANGSLRGQPTYERRRSSIRMSLSLNDPALPAPGEMAMSPATSGRAPSWSLHGQQAGIHGSPSPTRHARAPSLGELHQELENEQEAQVNRLLSMIRQQQAQIVALQAHAPASATAAIADDSNPPSDTSRSQTPAQQRIPHQISASRHSSVANPSSQSPSPSLRAQQVPPMALNTSVGDDPSAFGNLPSSAVSMSSNSLRDESAFYQAETQNLTRENQMLKMRIRELERQVTGPESPGAEHAPAHQSHLHTATPVDSNENAVL</sequence>
<dbReference type="EMBL" id="MU004238">
    <property type="protein sequence ID" value="KAF2667162.1"/>
    <property type="molecule type" value="Genomic_DNA"/>
</dbReference>
<evidence type="ECO:0000313" key="2">
    <source>
        <dbReference type="EMBL" id="KAF2667162.1"/>
    </source>
</evidence>
<feature type="compositionally biased region" description="Polar residues" evidence="1">
    <location>
        <begin position="206"/>
        <end position="219"/>
    </location>
</feature>
<feature type="region of interest" description="Disordered" evidence="1">
    <location>
        <begin position="312"/>
        <end position="346"/>
    </location>
</feature>
<accession>A0A6A6U4U8</accession>
<dbReference type="OrthoDB" id="5407781at2759"/>
<dbReference type="PANTHER" id="PTHR39610">
    <property type="entry name" value="BZIP DOMAIN-CONTAINING PROTEIN-RELATED"/>
    <property type="match status" value="1"/>
</dbReference>
<name>A0A6A6U4U8_9PEZI</name>
<feature type="compositionally biased region" description="Polar residues" evidence="1">
    <location>
        <begin position="1"/>
        <end position="26"/>
    </location>
</feature>
<dbReference type="Proteomes" id="UP000799302">
    <property type="component" value="Unassembled WGS sequence"/>
</dbReference>